<dbReference type="GO" id="GO:0070475">
    <property type="term" value="P:rRNA base methylation"/>
    <property type="evidence" value="ECO:0007669"/>
    <property type="project" value="TreeGrafter"/>
</dbReference>
<evidence type="ECO:0000256" key="1">
    <source>
        <dbReference type="ARBA" id="ARBA00001966"/>
    </source>
</evidence>
<accession>A0A0G0H865</accession>
<gene>
    <name evidence="3" type="ORF">US58_C0032G0002</name>
</gene>
<organism evidence="3 4">
    <name type="scientific">Candidatus Magasanikbacteria bacterium GW2011_GWA2_37_8</name>
    <dbReference type="NCBI Taxonomy" id="1619036"/>
    <lineage>
        <taxon>Bacteria</taxon>
        <taxon>Candidatus Magasanikiibacteriota</taxon>
    </lineage>
</organism>
<evidence type="ECO:0000313" key="3">
    <source>
        <dbReference type="EMBL" id="KKQ39463.1"/>
    </source>
</evidence>
<dbReference type="Proteomes" id="UP000034333">
    <property type="component" value="Unassembled WGS sequence"/>
</dbReference>
<comment type="cofactor">
    <cofactor evidence="1">
        <name>[4Fe-4S] cluster</name>
        <dbReference type="ChEBI" id="CHEBI:49883"/>
    </cofactor>
</comment>
<sequence>MSDLKALIKLASQLGRVRINLIPYNSTCNDIFVGSPQSVIEHWHDRLMAAGFTSTIRHSHGQDIAAACGQLANEVESS</sequence>
<keyword evidence="2" id="KW-0408">Iron</keyword>
<dbReference type="STRING" id="1619036.US58_C0032G0002"/>
<proteinExistence type="predicted"/>
<evidence type="ECO:0000313" key="4">
    <source>
        <dbReference type="Proteomes" id="UP000034333"/>
    </source>
</evidence>
<reference evidence="3 4" key="1">
    <citation type="journal article" date="2015" name="Nature">
        <title>rRNA introns, odd ribosomes, and small enigmatic genomes across a large radiation of phyla.</title>
        <authorList>
            <person name="Brown C.T."/>
            <person name="Hug L.A."/>
            <person name="Thomas B.C."/>
            <person name="Sharon I."/>
            <person name="Castelle C.J."/>
            <person name="Singh A."/>
            <person name="Wilkins M.J."/>
            <person name="Williams K.H."/>
            <person name="Banfield J.F."/>
        </authorList>
    </citation>
    <scope>NUCLEOTIDE SEQUENCE [LARGE SCALE GENOMIC DNA]</scope>
</reference>
<keyword evidence="3" id="KW-0489">Methyltransferase</keyword>
<protein>
    <submittedName>
        <fullName evidence="3">Putative dual-specificity RNA methyltransferase RlmN</fullName>
    </submittedName>
</protein>
<dbReference type="GO" id="GO:0051539">
    <property type="term" value="F:4 iron, 4 sulfur cluster binding"/>
    <property type="evidence" value="ECO:0007669"/>
    <property type="project" value="UniProtKB-KW"/>
</dbReference>
<evidence type="ECO:0000256" key="2">
    <source>
        <dbReference type="ARBA" id="ARBA00022485"/>
    </source>
</evidence>
<keyword evidence="3" id="KW-0808">Transferase</keyword>
<dbReference type="InterPro" id="IPR040072">
    <property type="entry name" value="Methyltransferase_A"/>
</dbReference>
<dbReference type="GO" id="GO:0008168">
    <property type="term" value="F:methyltransferase activity"/>
    <property type="evidence" value="ECO:0007669"/>
    <property type="project" value="UniProtKB-KW"/>
</dbReference>
<keyword evidence="2" id="KW-0004">4Fe-4S</keyword>
<dbReference type="AlphaFoldDB" id="A0A0G0H865"/>
<keyword evidence="2" id="KW-0479">Metal-binding</keyword>
<dbReference type="PATRIC" id="fig|1619036.3.peg.744"/>
<dbReference type="Gene3D" id="3.20.20.70">
    <property type="entry name" value="Aldolase class I"/>
    <property type="match status" value="1"/>
</dbReference>
<dbReference type="PANTHER" id="PTHR30544">
    <property type="entry name" value="23S RRNA METHYLTRANSFERASE"/>
    <property type="match status" value="1"/>
</dbReference>
<dbReference type="EMBL" id="LBTN01000032">
    <property type="protein sequence ID" value="KKQ39463.1"/>
    <property type="molecule type" value="Genomic_DNA"/>
</dbReference>
<dbReference type="InterPro" id="IPR013785">
    <property type="entry name" value="Aldolase_TIM"/>
</dbReference>
<dbReference type="GO" id="GO:0030488">
    <property type="term" value="P:tRNA methylation"/>
    <property type="evidence" value="ECO:0007669"/>
    <property type="project" value="TreeGrafter"/>
</dbReference>
<keyword evidence="2" id="KW-0411">Iron-sulfur</keyword>
<dbReference type="PANTHER" id="PTHR30544:SF5">
    <property type="entry name" value="RADICAL SAM CORE DOMAIN-CONTAINING PROTEIN"/>
    <property type="match status" value="1"/>
</dbReference>
<comment type="caution">
    <text evidence="3">The sequence shown here is derived from an EMBL/GenBank/DDBJ whole genome shotgun (WGS) entry which is preliminary data.</text>
</comment>
<name>A0A0G0H865_9BACT</name>